<dbReference type="InterPro" id="IPR002734">
    <property type="entry name" value="RibDG_C"/>
</dbReference>
<dbReference type="STRING" id="1301098.PKB_4064"/>
<keyword evidence="3" id="KW-1185">Reference proteome</keyword>
<evidence type="ECO:0000313" key="2">
    <source>
        <dbReference type="EMBL" id="CDF85393.1"/>
    </source>
</evidence>
<dbReference type="EMBL" id="HG322950">
    <property type="protein sequence ID" value="CDF85393.1"/>
    <property type="molecule type" value="Genomic_DNA"/>
</dbReference>
<name>A0A024HLS5_PSEKB</name>
<dbReference type="HOGENOM" id="CLU_043966_4_2_6"/>
<gene>
    <name evidence="2" type="ORF">PKB_4064</name>
</gene>
<organism evidence="2 3">
    <name type="scientific">Pseudomonas knackmussii (strain DSM 6978 / CCUG 54928 / LMG 23759 / B13)</name>
    <dbReference type="NCBI Taxonomy" id="1301098"/>
    <lineage>
        <taxon>Bacteria</taxon>
        <taxon>Pseudomonadati</taxon>
        <taxon>Pseudomonadota</taxon>
        <taxon>Gammaproteobacteria</taxon>
        <taxon>Pseudomonadales</taxon>
        <taxon>Pseudomonadaceae</taxon>
        <taxon>Pseudomonas</taxon>
    </lineage>
</organism>
<reference evidence="2 3" key="1">
    <citation type="submission" date="2013-03" db="EMBL/GenBank/DDBJ databases">
        <authorList>
            <person name="Linke B."/>
        </authorList>
    </citation>
    <scope>NUCLEOTIDE SEQUENCE [LARGE SCALE GENOMIC DNA]</scope>
    <source>
        <strain evidence="2 3">B13</strain>
    </source>
</reference>
<dbReference type="InterPro" id="IPR024072">
    <property type="entry name" value="DHFR-like_dom_sf"/>
</dbReference>
<dbReference type="Gene3D" id="3.40.430.10">
    <property type="entry name" value="Dihydrofolate Reductase, subunit A"/>
    <property type="match status" value="1"/>
</dbReference>
<dbReference type="PANTHER" id="PTHR38011">
    <property type="entry name" value="DIHYDROFOLATE REDUCTASE FAMILY PROTEIN (AFU_ORTHOLOGUE AFUA_8G06820)"/>
    <property type="match status" value="1"/>
</dbReference>
<protein>
    <recommendedName>
        <fullName evidence="1">Bacterial bifunctional deaminase-reductase C-terminal domain-containing protein</fullName>
    </recommendedName>
</protein>
<dbReference type="eggNOG" id="COG0262">
    <property type="taxonomic scope" value="Bacteria"/>
</dbReference>
<dbReference type="Pfam" id="PF01872">
    <property type="entry name" value="RibD_C"/>
    <property type="match status" value="1"/>
</dbReference>
<dbReference type="Proteomes" id="UP000025241">
    <property type="component" value="Chromosome I"/>
</dbReference>
<dbReference type="GO" id="GO:0009231">
    <property type="term" value="P:riboflavin biosynthetic process"/>
    <property type="evidence" value="ECO:0007669"/>
    <property type="project" value="InterPro"/>
</dbReference>
<evidence type="ECO:0000313" key="3">
    <source>
        <dbReference type="Proteomes" id="UP000025241"/>
    </source>
</evidence>
<dbReference type="AlphaFoldDB" id="A0A024HLS5"/>
<dbReference type="GO" id="GO:0008703">
    <property type="term" value="F:5-amino-6-(5-phosphoribosylamino)uracil reductase activity"/>
    <property type="evidence" value="ECO:0007669"/>
    <property type="project" value="InterPro"/>
</dbReference>
<dbReference type="SUPFAM" id="SSF53597">
    <property type="entry name" value="Dihydrofolate reductase-like"/>
    <property type="match status" value="1"/>
</dbReference>
<sequence length="181" mass="19700">MPPTLIYYVAASLDGFIARPDGSVDWLPALAGSDDDHGYAAFYAGIDGLLMGRATYLQCLDFGTWPYPDKPVLVLTRANHLPRASAQLELRHCSPAEALEHLHGLGCERIWLVGGGSLAGNCLAADLLDEVIVSIIPHLLGAGIPLFGIGLERRLQLLEQRSFPSGIVQMRYQVLKERPEP</sequence>
<proteinExistence type="predicted"/>
<dbReference type="RefSeq" id="WP_043253845.1">
    <property type="nucleotide sequence ID" value="NZ_HG322950.1"/>
</dbReference>
<dbReference type="KEGG" id="pkc:PKB_4064"/>
<dbReference type="PANTHER" id="PTHR38011:SF11">
    <property type="entry name" value="2,5-DIAMINO-6-RIBOSYLAMINO-4(3H)-PYRIMIDINONE 5'-PHOSPHATE REDUCTASE"/>
    <property type="match status" value="1"/>
</dbReference>
<feature type="domain" description="Bacterial bifunctional deaminase-reductase C-terminal" evidence="1">
    <location>
        <begin position="3"/>
        <end position="168"/>
    </location>
</feature>
<dbReference type="PATRIC" id="fig|1301098.3.peg.4072"/>
<reference evidence="2 3" key="2">
    <citation type="submission" date="2014-05" db="EMBL/GenBank/DDBJ databases">
        <title>Genome sequence of the 3-chlorobenzoate degrading bacterium Pseudomonas knackmussii B13 shows multiple evidence for horizontal gene transfer.</title>
        <authorList>
            <person name="Miyazaki R."/>
            <person name="Bertelli C."/>
            <person name="Falquet L."/>
            <person name="Robinson-Rechavi M."/>
            <person name="Gharib W."/>
            <person name="Roy S."/>
            <person name="Van der Meer J.R."/>
        </authorList>
    </citation>
    <scope>NUCLEOTIDE SEQUENCE [LARGE SCALE GENOMIC DNA]</scope>
    <source>
        <strain evidence="2 3">B13</strain>
    </source>
</reference>
<dbReference type="InterPro" id="IPR050765">
    <property type="entry name" value="Riboflavin_Biosynth_HTPR"/>
</dbReference>
<dbReference type="OrthoDB" id="9782335at2"/>
<evidence type="ECO:0000259" key="1">
    <source>
        <dbReference type="Pfam" id="PF01872"/>
    </source>
</evidence>
<accession>A0A024HLS5</accession>